<protein>
    <recommendedName>
        <fullName evidence="2">N-acetylglucosaminylphosphatidylinositol deacetylase</fullName>
        <ecNumber evidence="2">3.5.1.89</ecNumber>
    </recommendedName>
</protein>
<name>A0A7J6FAC7_CANSA</name>
<dbReference type="InterPro" id="IPR003737">
    <property type="entry name" value="GlcNAc_PI_deacetylase-related"/>
</dbReference>
<evidence type="ECO:0000256" key="4">
    <source>
        <dbReference type="SAM" id="SignalP"/>
    </source>
</evidence>
<evidence type="ECO:0000313" key="5">
    <source>
        <dbReference type="EMBL" id="KAF4367673.1"/>
    </source>
</evidence>
<feature type="compositionally biased region" description="Polar residues" evidence="3">
    <location>
        <begin position="644"/>
        <end position="653"/>
    </location>
</feature>
<feature type="region of interest" description="Disordered" evidence="3">
    <location>
        <begin position="634"/>
        <end position="673"/>
    </location>
</feature>
<dbReference type="InterPro" id="IPR024078">
    <property type="entry name" value="LmbE-like_dom_sf"/>
</dbReference>
<comment type="caution">
    <text evidence="5">The sequence shown here is derived from an EMBL/GenBank/DDBJ whole genome shotgun (WGS) entry which is preliminary data.</text>
</comment>
<feature type="chain" id="PRO_5029824278" description="N-acetylglucosaminylphosphatidylinositol deacetylase" evidence="4">
    <location>
        <begin position="25"/>
        <end position="783"/>
    </location>
</feature>
<keyword evidence="6" id="KW-1185">Reference proteome</keyword>
<evidence type="ECO:0000256" key="2">
    <source>
        <dbReference type="ARBA" id="ARBA00012176"/>
    </source>
</evidence>
<feature type="signal peptide" evidence="4">
    <location>
        <begin position="1"/>
        <end position="24"/>
    </location>
</feature>
<proteinExistence type="inferred from homology"/>
<gene>
    <name evidence="5" type="ORF">G4B88_001425</name>
</gene>
<dbReference type="Pfam" id="PF02585">
    <property type="entry name" value="PIG-L"/>
    <property type="match status" value="1"/>
</dbReference>
<feature type="region of interest" description="Disordered" evidence="3">
    <location>
        <begin position="685"/>
        <end position="723"/>
    </location>
</feature>
<evidence type="ECO:0000256" key="3">
    <source>
        <dbReference type="SAM" id="MobiDB-lite"/>
    </source>
</evidence>
<dbReference type="SUPFAM" id="SSF102588">
    <property type="entry name" value="LmbE-like"/>
    <property type="match status" value="1"/>
</dbReference>
<keyword evidence="4" id="KW-0732">Signal</keyword>
<dbReference type="AlphaFoldDB" id="A0A7J6FAC7"/>
<dbReference type="Proteomes" id="UP000583929">
    <property type="component" value="Unassembled WGS sequence"/>
</dbReference>
<evidence type="ECO:0000256" key="1">
    <source>
        <dbReference type="ARBA" id="ARBA00006066"/>
    </source>
</evidence>
<accession>A0A7J6FAC7</accession>
<sequence length="783" mass="85252">MGWLVIISSLIALWLASLFRIIHGSRSSSNDVFFPNGGAHNKRNVLLVVAHPDDESMFFSPTISYLTSRKYNLRILCLSIDRSQFLFCCNVHSICEFMGLNSYPILFALFAPFRRPSKAVVLGLGDGGFRRSGSNAPRGSRRSWMVTRRGALSAGSSQRSVWVSKSIPAGGVPPIAKSGRKGAIGIEENEKESEPFPGMEPPISEAIRDRSSMFEPNLNMCGKEGFISLMDRAQVEPISEGGPSAFIDPIHVKCLNQGNVKIATIGDKSGDAGPVAIGPCVSKGGLAASLVDKETSPMLLDVNMGNIVSGPSLINNNTTLSCGPTLVDSQMLSNPSSESMGPAMMGFNANGVEPIISNGLNFNEAPLIECGKDINTMSNGKEAEKNFEEKKALSQFFKAQEELLHDLKHFGNLDLYEIKSLGGDIGVPPSSETNERTTPFKKRKFEGSASLCSRPHKLVRTYHGVVRDFPWDTKKRILETRAEVDDLSEEPSEEASERDLFMGACASSTHRSSDTAMKLRLSFGSKNDKLGIPPSPVKEKSAGGNCRIKDVALKPWSPSPSSKTFGDYGKVYCKWGPLVLHCVLAKHLAVDDGFVIVQDHGSKDEAFFDSQPWLESDCEDDFYSVNGDFTPSRGNTPVHRGFTPGSSRVNNKTPFEDRMPGSVTPATTPPTEKKKRLLELFQESMKEREEEASNTANGTPVVKPTAGHDTPAASKSGHETPFVSGANSVCSSEWTPNGEGLIIRHEEKPMRSLQCCLPSLMSCRSFSERKKKMSPAIAVNDRP</sequence>
<comment type="similarity">
    <text evidence="1">Belongs to the PIGL family.</text>
</comment>
<dbReference type="PANTHER" id="PTHR34280">
    <property type="entry name" value="OS01G0920100 PROTEIN"/>
    <property type="match status" value="1"/>
</dbReference>
<dbReference type="PANTHER" id="PTHR34280:SF2">
    <property type="entry name" value="OS01G0920100 PROTEIN"/>
    <property type="match status" value="1"/>
</dbReference>
<dbReference type="InterPro" id="IPR038947">
    <property type="entry name" value="At3g27210-like"/>
</dbReference>
<dbReference type="GO" id="GO:0000225">
    <property type="term" value="F:N-acetylglucosaminylphosphatidylinositol deacetylase activity"/>
    <property type="evidence" value="ECO:0007669"/>
    <property type="project" value="UniProtKB-EC"/>
</dbReference>
<dbReference type="EC" id="3.5.1.89" evidence="2"/>
<dbReference type="EMBL" id="JAATIQ010000245">
    <property type="protein sequence ID" value="KAF4367673.1"/>
    <property type="molecule type" value="Genomic_DNA"/>
</dbReference>
<evidence type="ECO:0000313" key="6">
    <source>
        <dbReference type="Proteomes" id="UP000583929"/>
    </source>
</evidence>
<dbReference type="Gene3D" id="3.40.50.10320">
    <property type="entry name" value="LmbE-like"/>
    <property type="match status" value="1"/>
</dbReference>
<reference evidence="5 6" key="1">
    <citation type="journal article" date="2020" name="bioRxiv">
        <title>Sequence and annotation of 42 cannabis genomes reveals extensive copy number variation in cannabinoid synthesis and pathogen resistance genes.</title>
        <authorList>
            <person name="Mckernan K.J."/>
            <person name="Helbert Y."/>
            <person name="Kane L.T."/>
            <person name="Ebling H."/>
            <person name="Zhang L."/>
            <person name="Liu B."/>
            <person name="Eaton Z."/>
            <person name="Mclaughlin S."/>
            <person name="Kingan S."/>
            <person name="Baybayan P."/>
            <person name="Concepcion G."/>
            <person name="Jordan M."/>
            <person name="Riva A."/>
            <person name="Barbazuk W."/>
            <person name="Harkins T."/>
        </authorList>
    </citation>
    <scope>NUCLEOTIDE SEQUENCE [LARGE SCALE GENOMIC DNA]</scope>
    <source>
        <strain evidence="6">cv. Jamaican Lion 4</strain>
        <tissue evidence="5">Leaf</tissue>
    </source>
</reference>
<organism evidence="5 6">
    <name type="scientific">Cannabis sativa</name>
    <name type="common">Hemp</name>
    <name type="synonym">Marijuana</name>
    <dbReference type="NCBI Taxonomy" id="3483"/>
    <lineage>
        <taxon>Eukaryota</taxon>
        <taxon>Viridiplantae</taxon>
        <taxon>Streptophyta</taxon>
        <taxon>Embryophyta</taxon>
        <taxon>Tracheophyta</taxon>
        <taxon>Spermatophyta</taxon>
        <taxon>Magnoliopsida</taxon>
        <taxon>eudicotyledons</taxon>
        <taxon>Gunneridae</taxon>
        <taxon>Pentapetalae</taxon>
        <taxon>rosids</taxon>
        <taxon>fabids</taxon>
        <taxon>Rosales</taxon>
        <taxon>Cannabaceae</taxon>
        <taxon>Cannabis</taxon>
    </lineage>
</organism>